<organism evidence="3">
    <name type="scientific">Cuerna arida</name>
    <dbReference type="NCBI Taxonomy" id="1464854"/>
    <lineage>
        <taxon>Eukaryota</taxon>
        <taxon>Metazoa</taxon>
        <taxon>Ecdysozoa</taxon>
        <taxon>Arthropoda</taxon>
        <taxon>Hexapoda</taxon>
        <taxon>Insecta</taxon>
        <taxon>Pterygota</taxon>
        <taxon>Neoptera</taxon>
        <taxon>Paraneoptera</taxon>
        <taxon>Hemiptera</taxon>
        <taxon>Auchenorrhyncha</taxon>
        <taxon>Membracoidea</taxon>
        <taxon>Cicadellidae</taxon>
        <taxon>Cicadellinae</taxon>
        <taxon>Proconiini</taxon>
        <taxon>Cuerna</taxon>
    </lineage>
</organism>
<feature type="domain" description="C2H2-type" evidence="2">
    <location>
        <begin position="327"/>
        <end position="349"/>
    </location>
</feature>
<feature type="region of interest" description="Disordered" evidence="1">
    <location>
        <begin position="184"/>
        <end position="214"/>
    </location>
</feature>
<sequence>MSFPPIPMTSLIKEEVVDTVHDDHDDGVSVANIDCCNNVADIKFPITNNVYIKEEEDLDDTTLDKRLISNIKEEVLSCEEDVSQDEIIHEETPSNTTSQLKTEDGCTSLEPLHRHEHFTESIKMELYPEDCSETEQNLLCSVSIKEDHTVGHYDVYQQTNCERQEDVTFGQHFLLQCSEPDMSEQHHANQDSLASSSGNRNISSHEANSDQFYHHQNKKVRDSSHFLGKWKRRKCAECNFITNNPRKWKLHHDLYEHKKPKRPEMTLFCQFCPYRTTFRSLLHQHVLKKHSFGFEPIDCPYCNFRSLSITEIEAHITKKHSDVKILIDCPHCDYKCRPTNLNYHIMAKHTLVKNYACLCCDYKCIIAQNMRRHLLKMHNKIVKDDSLIRIKN</sequence>
<feature type="domain" description="C2H2-type" evidence="2">
    <location>
        <begin position="267"/>
        <end position="290"/>
    </location>
</feature>
<protein>
    <recommendedName>
        <fullName evidence="2">C2H2-type domain-containing protein</fullName>
    </recommendedName>
</protein>
<feature type="domain" description="C2H2-type" evidence="2">
    <location>
        <begin position="297"/>
        <end position="320"/>
    </location>
</feature>
<gene>
    <name evidence="3" type="ORF">g.16722</name>
</gene>
<evidence type="ECO:0000256" key="1">
    <source>
        <dbReference type="SAM" id="MobiDB-lite"/>
    </source>
</evidence>
<dbReference type="InterPro" id="IPR013087">
    <property type="entry name" value="Znf_C2H2_type"/>
</dbReference>
<reference evidence="3" key="1">
    <citation type="submission" date="2015-11" db="EMBL/GenBank/DDBJ databases">
        <title>De novo transcriptome assembly of four potential Pierce s Disease insect vectors from Arizona vineyards.</title>
        <authorList>
            <person name="Tassone E.E."/>
        </authorList>
    </citation>
    <scope>NUCLEOTIDE SEQUENCE</scope>
</reference>
<feature type="domain" description="C2H2-type" evidence="2">
    <location>
        <begin position="233"/>
        <end position="257"/>
    </location>
</feature>
<feature type="compositionally biased region" description="Polar residues" evidence="1">
    <location>
        <begin position="190"/>
        <end position="211"/>
    </location>
</feature>
<evidence type="ECO:0000313" key="3">
    <source>
        <dbReference type="EMBL" id="JAS41797.1"/>
    </source>
</evidence>
<feature type="domain" description="C2H2-type" evidence="2">
    <location>
        <begin position="355"/>
        <end position="378"/>
    </location>
</feature>
<dbReference type="EMBL" id="GECZ01027972">
    <property type="protein sequence ID" value="JAS41797.1"/>
    <property type="molecule type" value="Transcribed_RNA"/>
</dbReference>
<dbReference type="SMART" id="SM00355">
    <property type="entry name" value="ZnF_C2H2"/>
    <property type="match status" value="5"/>
</dbReference>
<accession>A0A1B6EV26</accession>
<proteinExistence type="predicted"/>
<dbReference type="AlphaFoldDB" id="A0A1B6EV26"/>
<dbReference type="Gene3D" id="3.30.160.60">
    <property type="entry name" value="Classic Zinc Finger"/>
    <property type="match status" value="2"/>
</dbReference>
<name>A0A1B6EV26_9HEMI</name>
<evidence type="ECO:0000259" key="2">
    <source>
        <dbReference type="SMART" id="SM00355"/>
    </source>
</evidence>